<gene>
    <name evidence="2" type="ORF">A3C87_03805</name>
</gene>
<dbReference type="EMBL" id="MFLE01000021">
    <property type="protein sequence ID" value="OGG61302.1"/>
    <property type="molecule type" value="Genomic_DNA"/>
</dbReference>
<name>A0A1F6DJV2_9BACT</name>
<keyword evidence="1" id="KW-1133">Transmembrane helix</keyword>
<dbReference type="STRING" id="1798491.A3C87_03805"/>
<dbReference type="Proteomes" id="UP000176511">
    <property type="component" value="Unassembled WGS sequence"/>
</dbReference>
<proteinExistence type="predicted"/>
<protein>
    <submittedName>
        <fullName evidence="2">Uncharacterized protein</fullName>
    </submittedName>
</protein>
<sequence length="186" mass="21326">MFQTILKVIEFIDAHSWIVTFFAGCTIFVLYQKRKNDNKRDAAKLILQEIRYADQKVRNYRTYSSYNFAEKILPTNSWNKNISFFIRELTESELDIISKFFSSASYLDEVISAISKEKNRTLISPNAPVDIENSSVPIATGTGGLTEDEPAKRLIETISKDIESIHNTPAADKLRVISEKKTLYFL</sequence>
<keyword evidence="1" id="KW-0812">Transmembrane</keyword>
<reference evidence="2 3" key="1">
    <citation type="journal article" date="2016" name="Nat. Commun.">
        <title>Thousands of microbial genomes shed light on interconnected biogeochemical processes in an aquifer system.</title>
        <authorList>
            <person name="Anantharaman K."/>
            <person name="Brown C.T."/>
            <person name="Hug L.A."/>
            <person name="Sharon I."/>
            <person name="Castelle C.J."/>
            <person name="Probst A.J."/>
            <person name="Thomas B.C."/>
            <person name="Singh A."/>
            <person name="Wilkins M.J."/>
            <person name="Karaoz U."/>
            <person name="Brodie E.L."/>
            <person name="Williams K.H."/>
            <person name="Hubbard S.S."/>
            <person name="Banfield J.F."/>
        </authorList>
    </citation>
    <scope>NUCLEOTIDE SEQUENCE [LARGE SCALE GENOMIC DNA]</scope>
</reference>
<evidence type="ECO:0000313" key="3">
    <source>
        <dbReference type="Proteomes" id="UP000176511"/>
    </source>
</evidence>
<feature type="transmembrane region" description="Helical" evidence="1">
    <location>
        <begin position="14"/>
        <end position="31"/>
    </location>
</feature>
<dbReference type="AlphaFoldDB" id="A0A1F6DJV2"/>
<organism evidence="2 3">
    <name type="scientific">Candidatus Kaiserbacteria bacterium RIFCSPHIGHO2_02_FULL_49_34</name>
    <dbReference type="NCBI Taxonomy" id="1798491"/>
    <lineage>
        <taxon>Bacteria</taxon>
        <taxon>Candidatus Kaiseribacteriota</taxon>
    </lineage>
</organism>
<evidence type="ECO:0000313" key="2">
    <source>
        <dbReference type="EMBL" id="OGG61302.1"/>
    </source>
</evidence>
<keyword evidence="1" id="KW-0472">Membrane</keyword>
<comment type="caution">
    <text evidence="2">The sequence shown here is derived from an EMBL/GenBank/DDBJ whole genome shotgun (WGS) entry which is preliminary data.</text>
</comment>
<dbReference type="PROSITE" id="PS51257">
    <property type="entry name" value="PROKAR_LIPOPROTEIN"/>
    <property type="match status" value="1"/>
</dbReference>
<evidence type="ECO:0000256" key="1">
    <source>
        <dbReference type="SAM" id="Phobius"/>
    </source>
</evidence>
<accession>A0A1F6DJV2</accession>